<feature type="domain" description="STAS" evidence="3">
    <location>
        <begin position="10"/>
        <end position="108"/>
    </location>
</feature>
<evidence type="ECO:0000313" key="4">
    <source>
        <dbReference type="EMBL" id="RUT04175.1"/>
    </source>
</evidence>
<dbReference type="AlphaFoldDB" id="A0AB37UC49"/>
<organism evidence="4 5">
    <name type="scientific">Chroococcidiopsis cubana SAG 39.79</name>
    <dbReference type="NCBI Taxonomy" id="388085"/>
    <lineage>
        <taxon>Bacteria</taxon>
        <taxon>Bacillati</taxon>
        <taxon>Cyanobacteriota</taxon>
        <taxon>Cyanophyceae</taxon>
        <taxon>Chroococcidiopsidales</taxon>
        <taxon>Chroococcidiopsidaceae</taxon>
        <taxon>Chroococcidiopsis</taxon>
    </lineage>
</organism>
<evidence type="ECO:0000256" key="1">
    <source>
        <dbReference type="ARBA" id="ARBA00009013"/>
    </source>
</evidence>
<dbReference type="NCBIfam" id="TIGR00377">
    <property type="entry name" value="ant_ant_sig"/>
    <property type="match status" value="1"/>
</dbReference>
<dbReference type="Pfam" id="PF01740">
    <property type="entry name" value="STAS"/>
    <property type="match status" value="1"/>
</dbReference>
<accession>A0AB37UC49</accession>
<protein>
    <recommendedName>
        <fullName evidence="2">Anti-sigma factor antagonist</fullName>
    </recommendedName>
</protein>
<dbReference type="PANTHER" id="PTHR33495:SF2">
    <property type="entry name" value="ANTI-SIGMA FACTOR ANTAGONIST TM_1081-RELATED"/>
    <property type="match status" value="1"/>
</dbReference>
<evidence type="ECO:0000313" key="5">
    <source>
        <dbReference type="Proteomes" id="UP000282574"/>
    </source>
</evidence>
<name>A0AB37UC49_9CYAN</name>
<comment type="caution">
    <text evidence="4">The sequence shown here is derived from an EMBL/GenBank/DDBJ whole genome shotgun (WGS) entry which is preliminary data.</text>
</comment>
<dbReference type="InterPro" id="IPR002645">
    <property type="entry name" value="STAS_dom"/>
</dbReference>
<comment type="similarity">
    <text evidence="1 2">Belongs to the anti-sigma-factor antagonist family.</text>
</comment>
<dbReference type="PANTHER" id="PTHR33495">
    <property type="entry name" value="ANTI-SIGMA FACTOR ANTAGONIST TM_1081-RELATED-RELATED"/>
    <property type="match status" value="1"/>
</dbReference>
<proteinExistence type="inferred from homology"/>
<dbReference type="CDD" id="cd07043">
    <property type="entry name" value="STAS_anti-anti-sigma_factors"/>
    <property type="match status" value="1"/>
</dbReference>
<dbReference type="Proteomes" id="UP000282574">
    <property type="component" value="Unassembled WGS sequence"/>
</dbReference>
<dbReference type="SUPFAM" id="SSF52091">
    <property type="entry name" value="SpoIIaa-like"/>
    <property type="match status" value="1"/>
</dbReference>
<dbReference type="Gene3D" id="3.30.750.24">
    <property type="entry name" value="STAS domain"/>
    <property type="match status" value="1"/>
</dbReference>
<dbReference type="RefSeq" id="WP_106166912.1">
    <property type="nucleotide sequence ID" value="NZ_JAVKZF010000001.1"/>
</dbReference>
<sequence>MLCKQVIQPIVIQPQGSLDRKNAAAFQQWIANILLSSPTLCVLDMSHLDFIDCSGLFSLMTGLTAARQQQCCLAICNLQPPVRMTLEIIQLDREIDIFESLEAVLTTLN</sequence>
<dbReference type="InterPro" id="IPR003658">
    <property type="entry name" value="Anti-sigma_ant"/>
</dbReference>
<dbReference type="EMBL" id="RSCK01000089">
    <property type="protein sequence ID" value="RUT04175.1"/>
    <property type="molecule type" value="Genomic_DNA"/>
</dbReference>
<gene>
    <name evidence="4" type="ORF">DSM107010_58510</name>
</gene>
<evidence type="ECO:0000259" key="3">
    <source>
        <dbReference type="PROSITE" id="PS50801"/>
    </source>
</evidence>
<reference evidence="4 5" key="1">
    <citation type="journal article" date="2019" name="Genome Biol. Evol.">
        <title>Day and night: Metabolic profiles and evolutionary relationships of six axenic non-marine cyanobacteria.</title>
        <authorList>
            <person name="Will S.E."/>
            <person name="Henke P."/>
            <person name="Boedeker C."/>
            <person name="Huang S."/>
            <person name="Brinkmann H."/>
            <person name="Rohde M."/>
            <person name="Jarek M."/>
            <person name="Friedl T."/>
            <person name="Seufert S."/>
            <person name="Schumacher M."/>
            <person name="Overmann J."/>
            <person name="Neumann-Schaal M."/>
            <person name="Petersen J."/>
        </authorList>
    </citation>
    <scope>NUCLEOTIDE SEQUENCE [LARGE SCALE GENOMIC DNA]</scope>
    <source>
        <strain evidence="4 5">SAG 39.79</strain>
    </source>
</reference>
<keyword evidence="5" id="KW-1185">Reference proteome</keyword>
<evidence type="ECO:0000256" key="2">
    <source>
        <dbReference type="RuleBase" id="RU003749"/>
    </source>
</evidence>
<dbReference type="PROSITE" id="PS50801">
    <property type="entry name" value="STAS"/>
    <property type="match status" value="1"/>
</dbReference>
<dbReference type="InterPro" id="IPR036513">
    <property type="entry name" value="STAS_dom_sf"/>
</dbReference>
<dbReference type="GO" id="GO:0043856">
    <property type="term" value="F:anti-sigma factor antagonist activity"/>
    <property type="evidence" value="ECO:0007669"/>
    <property type="project" value="InterPro"/>
</dbReference>